<sequence length="984" mass="109952">MELLLLYAPCVILLVSSLYLLRLFSDARRNLPPGPRPLPLVGNLLELGAKPHRSLARLAERHGPLMTLRLGAVTTIVASSPDAARDILQRHDAAFSTRPVPDIVRACGHDRFAMPWLPPSSPQWRALRKVCSAELFAPRRLDAQQRLRREKARRLVSHVARMAREGAAVDVRRVVFTTLLNMLSCTLFSADLADLDEGRAGSAGELADTVAEFAGTVGVPNVVDYFPAVAAFDPQRLRRRLSRVFTRLFAEFDEQIERRMRERDAGEPPKNDFLDVLLDYRTTEDGRQFDRQTLRSRFTDLFSAGSDTSAVTVEWAMAQLLQSPSSMMKAREELTRVIGSKPEIDESDIDSLEYLQAVVKETFRLHPPAPLLLSHRAETDTEIGGYTVPKGATVMVNIWAIGRDSKVWFEPDKFIPERFLQKEVDFRGRDFELIPFGSGRRICPGLPLAVRMVHLMLASLLHRFEWRLLPEVERNGVNMEEKFGILLLLCTPCVILLLSSLYLLRLFVDARRNLPPGPRPQPLIGNILDLGSQPHRSLARLAGRYGPLMTLRLGTVTTVVASSPGAARDILQRHDAAFSARSVPDAARACGHDGFSMGMLPPSSALWRALRRVCAAELFAPRSLDAHQRLRRDKVRQLVSHVARLARDGAAVDVGRAAFTASLNLLSSTIFSADLADFGDARAESSVGDLRDLISEFTIVVGVPNVSDFFPAVAPLDPQRLRRRVARVFERLQAVFDGHIERRLRDRAAGEPPKNDFLDALLDYRSPEDGRGFDRPTLQFLFTDLFSAGSDTSAVTVEWAMAQLLQNPPAMAKAREELARVIGSKQEIEESDISQLKYLEAVVKETLRLHPPAPFLLPHQAETTTQVGGYTVPKGTRVLVNVWAIGRDSKVWSDPDKFMPERFLQSEVDLRGRDFELIPFGSGRRICPGLPLAVRMVYLMLASLLHRFEWRLLPEVEKNGVDMAEKFGMILELATPLRAVAIPV</sequence>
<dbReference type="GO" id="GO:0006952">
    <property type="term" value="P:defense response"/>
    <property type="evidence" value="ECO:0007669"/>
    <property type="project" value="UniProtKB-KW"/>
</dbReference>
<keyword evidence="3 8" id="KW-0479">Metal-binding</keyword>
<evidence type="ECO:0008006" key="12">
    <source>
        <dbReference type="Google" id="ProtNLM"/>
    </source>
</evidence>
<dbReference type="Gene3D" id="1.10.630.10">
    <property type="entry name" value="Cytochrome P450"/>
    <property type="match status" value="2"/>
</dbReference>
<proteinExistence type="inferred from homology"/>
<keyword evidence="11" id="KW-1185">Reference proteome</keyword>
<dbReference type="GO" id="GO:0005506">
    <property type="term" value="F:iron ion binding"/>
    <property type="evidence" value="ECO:0007669"/>
    <property type="project" value="InterPro"/>
</dbReference>
<comment type="cofactor">
    <cofactor evidence="8">
        <name>heme</name>
        <dbReference type="ChEBI" id="CHEBI:30413"/>
    </cofactor>
</comment>
<dbReference type="PANTHER" id="PTHR47950:SF46">
    <property type="entry name" value="OS03G0248200 PROTEIN"/>
    <property type="match status" value="1"/>
</dbReference>
<dbReference type="InterPro" id="IPR001128">
    <property type="entry name" value="Cyt_P450"/>
</dbReference>
<dbReference type="EnsemblPlants" id="ORUFI03G10820.1">
    <property type="protein sequence ID" value="ORUFI03G10820.1"/>
    <property type="gene ID" value="ORUFI03G10820"/>
</dbReference>
<dbReference type="GO" id="GO:0020037">
    <property type="term" value="F:heme binding"/>
    <property type="evidence" value="ECO:0007669"/>
    <property type="project" value="InterPro"/>
</dbReference>
<protein>
    <recommendedName>
        <fullName evidence="12">Cytochrome P450</fullName>
    </recommendedName>
</protein>
<evidence type="ECO:0000256" key="4">
    <source>
        <dbReference type="ARBA" id="ARBA00022821"/>
    </source>
</evidence>
<dbReference type="PRINTS" id="PR00385">
    <property type="entry name" value="P450"/>
</dbReference>
<keyword evidence="9" id="KW-0472">Membrane</keyword>
<feature type="transmembrane region" description="Helical" evidence="9">
    <location>
        <begin position="484"/>
        <end position="504"/>
    </location>
</feature>
<evidence type="ECO:0000256" key="2">
    <source>
        <dbReference type="ARBA" id="ARBA00022692"/>
    </source>
</evidence>
<dbReference type="CDD" id="cd11073">
    <property type="entry name" value="CYP76-like"/>
    <property type="match status" value="2"/>
</dbReference>
<dbReference type="FunFam" id="1.10.630.10:FF:000007">
    <property type="entry name" value="Cytochrome P450 76C4"/>
    <property type="match status" value="2"/>
</dbReference>
<dbReference type="PANTHER" id="PTHR47950">
    <property type="entry name" value="CYTOCHROME P450, FAMILY 76, SUBFAMILY C, POLYPEPTIDE 5-RELATED"/>
    <property type="match status" value="1"/>
</dbReference>
<dbReference type="InterPro" id="IPR036396">
    <property type="entry name" value="Cyt_P450_sf"/>
</dbReference>
<keyword evidence="6" id="KW-0560">Oxidoreductase</keyword>
<dbReference type="eggNOG" id="KOG0156">
    <property type="taxonomic scope" value="Eukaryota"/>
</dbReference>
<name>A0A0E0NSG3_ORYRU</name>
<dbReference type="Pfam" id="PF00067">
    <property type="entry name" value="p450"/>
    <property type="match status" value="2"/>
</dbReference>
<dbReference type="OMA" id="NEEWRTI"/>
<organism evidence="10 11">
    <name type="scientific">Oryza rufipogon</name>
    <name type="common">Brownbeard rice</name>
    <name type="synonym">Asian wild rice</name>
    <dbReference type="NCBI Taxonomy" id="4529"/>
    <lineage>
        <taxon>Eukaryota</taxon>
        <taxon>Viridiplantae</taxon>
        <taxon>Streptophyta</taxon>
        <taxon>Embryophyta</taxon>
        <taxon>Tracheophyta</taxon>
        <taxon>Spermatophyta</taxon>
        <taxon>Magnoliopsida</taxon>
        <taxon>Liliopsida</taxon>
        <taxon>Poales</taxon>
        <taxon>Poaceae</taxon>
        <taxon>BOP clade</taxon>
        <taxon>Oryzoideae</taxon>
        <taxon>Oryzeae</taxon>
        <taxon>Oryzinae</taxon>
        <taxon>Oryza</taxon>
    </lineage>
</organism>
<dbReference type="HOGENOM" id="CLU_001570_0_7_1"/>
<evidence type="ECO:0000313" key="10">
    <source>
        <dbReference type="EnsemblPlants" id="ORUFI03G10820.1"/>
    </source>
</evidence>
<evidence type="ECO:0000256" key="8">
    <source>
        <dbReference type="PIRSR" id="PIRSR602401-1"/>
    </source>
</evidence>
<keyword evidence="7 8" id="KW-0408">Iron</keyword>
<keyword evidence="4" id="KW-0611">Plant defense</keyword>
<dbReference type="InterPro" id="IPR002401">
    <property type="entry name" value="Cyt_P450_E_grp-I"/>
</dbReference>
<evidence type="ECO:0000256" key="1">
    <source>
        <dbReference type="ARBA" id="ARBA00010617"/>
    </source>
</evidence>
<evidence type="ECO:0000256" key="7">
    <source>
        <dbReference type="ARBA" id="ARBA00023004"/>
    </source>
</evidence>
<dbReference type="STRING" id="4529.A0A0E0NSG3"/>
<dbReference type="PRINTS" id="PR00463">
    <property type="entry name" value="EP450I"/>
</dbReference>
<evidence type="ECO:0000313" key="11">
    <source>
        <dbReference type="Proteomes" id="UP000008022"/>
    </source>
</evidence>
<evidence type="ECO:0000256" key="5">
    <source>
        <dbReference type="ARBA" id="ARBA00022989"/>
    </source>
</evidence>
<comment type="similarity">
    <text evidence="1">Belongs to the cytochrome P450 family.</text>
</comment>
<dbReference type="GO" id="GO:0016709">
    <property type="term" value="F:oxidoreductase activity, acting on paired donors, with incorporation or reduction of molecular oxygen, NAD(P)H as one donor, and incorporation of one atom of oxygen"/>
    <property type="evidence" value="ECO:0007669"/>
    <property type="project" value="UniProtKB-ARBA"/>
</dbReference>
<feature type="transmembrane region" description="Helical" evidence="9">
    <location>
        <begin position="6"/>
        <end position="24"/>
    </location>
</feature>
<evidence type="ECO:0000256" key="9">
    <source>
        <dbReference type="SAM" id="Phobius"/>
    </source>
</evidence>
<accession>A0A0E0NSG3</accession>
<dbReference type="GO" id="GO:0051502">
    <property type="term" value="P:diterpene phytoalexin biosynthetic process"/>
    <property type="evidence" value="ECO:0007669"/>
    <property type="project" value="UniProtKB-ARBA"/>
</dbReference>
<evidence type="ECO:0000256" key="3">
    <source>
        <dbReference type="ARBA" id="ARBA00022723"/>
    </source>
</evidence>
<feature type="binding site" description="axial binding residue" evidence="8">
    <location>
        <position position="927"/>
    </location>
    <ligand>
        <name>heme</name>
        <dbReference type="ChEBI" id="CHEBI:30413"/>
    </ligand>
    <ligandPart>
        <name>Fe</name>
        <dbReference type="ChEBI" id="CHEBI:18248"/>
    </ligandPart>
</feature>
<dbReference type="Gramene" id="ORUFI03G10820.1">
    <property type="protein sequence ID" value="ORUFI03G10820.1"/>
    <property type="gene ID" value="ORUFI03G10820"/>
</dbReference>
<reference evidence="10" key="2">
    <citation type="submission" date="2015-06" db="UniProtKB">
        <authorList>
            <consortium name="EnsemblPlants"/>
        </authorList>
    </citation>
    <scope>IDENTIFICATION</scope>
</reference>
<dbReference type="AlphaFoldDB" id="A0A0E0NSG3"/>
<keyword evidence="8" id="KW-0349">Heme</keyword>
<keyword evidence="2 9" id="KW-0812">Transmembrane</keyword>
<keyword evidence="5 9" id="KW-1133">Transmembrane helix</keyword>
<dbReference type="Proteomes" id="UP000008022">
    <property type="component" value="Unassembled WGS sequence"/>
</dbReference>
<dbReference type="InterPro" id="IPR017972">
    <property type="entry name" value="Cyt_P450_CS"/>
</dbReference>
<dbReference type="PROSITE" id="PS00086">
    <property type="entry name" value="CYTOCHROME_P450"/>
    <property type="match status" value="2"/>
</dbReference>
<dbReference type="SUPFAM" id="SSF48264">
    <property type="entry name" value="Cytochrome P450"/>
    <property type="match status" value="2"/>
</dbReference>
<evidence type="ECO:0000256" key="6">
    <source>
        <dbReference type="ARBA" id="ARBA00023002"/>
    </source>
</evidence>
<reference evidence="11" key="1">
    <citation type="submission" date="2013-06" db="EMBL/GenBank/DDBJ databases">
        <authorList>
            <person name="Zhao Q."/>
        </authorList>
    </citation>
    <scope>NUCLEOTIDE SEQUENCE</scope>
    <source>
        <strain evidence="11">cv. W1943</strain>
    </source>
</reference>